<proteinExistence type="predicted"/>
<evidence type="ECO:0000313" key="2">
    <source>
        <dbReference type="Proteomes" id="UP000014974"/>
    </source>
</evidence>
<organism evidence="1 2">
    <name type="scientific">Cyclobacterium qasimii M12-11B</name>
    <dbReference type="NCBI Taxonomy" id="641524"/>
    <lineage>
        <taxon>Bacteria</taxon>
        <taxon>Pseudomonadati</taxon>
        <taxon>Bacteroidota</taxon>
        <taxon>Cytophagia</taxon>
        <taxon>Cytophagales</taxon>
        <taxon>Cyclobacteriaceae</taxon>
        <taxon>Cyclobacterium</taxon>
    </lineage>
</organism>
<dbReference type="AlphaFoldDB" id="S7WF32"/>
<evidence type="ECO:0000313" key="1">
    <source>
        <dbReference type="EMBL" id="EPR65369.1"/>
    </source>
</evidence>
<comment type="caution">
    <text evidence="1">The sequence shown here is derived from an EMBL/GenBank/DDBJ whole genome shotgun (WGS) entry which is preliminary data.</text>
</comment>
<dbReference type="Proteomes" id="UP000014974">
    <property type="component" value="Unassembled WGS sequence"/>
</dbReference>
<name>S7WF32_9BACT</name>
<gene>
    <name evidence="1" type="ORF">ADICYQ_5578</name>
</gene>
<sequence>MFIIQITGLYEPTNNQDKAFTIAMNNADIKQGIILTT</sequence>
<reference evidence="1 2" key="1">
    <citation type="journal article" date="2013" name="Genome Announc.">
        <title>Draft Genome Sequence of Cyclobacterium qasimii Strain M12-11BT, Isolated from Arctic Marine Sediment.</title>
        <authorList>
            <person name="Shivaji S."/>
            <person name="Ara S."/>
            <person name="Singh A."/>
            <person name="Kumar Pinnaka A."/>
        </authorList>
    </citation>
    <scope>NUCLEOTIDE SEQUENCE [LARGE SCALE GENOMIC DNA]</scope>
    <source>
        <strain evidence="1 2">M12-11B</strain>
    </source>
</reference>
<dbReference type="EMBL" id="ATNM01000193">
    <property type="protein sequence ID" value="EPR65369.1"/>
    <property type="molecule type" value="Genomic_DNA"/>
</dbReference>
<protein>
    <submittedName>
        <fullName evidence="1">Uncharacterized protein</fullName>
    </submittedName>
</protein>
<accession>S7WF32</accession>